<evidence type="ECO:0000313" key="3">
    <source>
        <dbReference type="Proteomes" id="UP000465601"/>
    </source>
</evidence>
<sequence length="298" mass="32674">MYKGFFDEIEEIISVDYGKRGLKSLIQKGDLEDSIEELYVNSQRVMIITGFCIKDAMIGETDGPLGAVSIANGLMQLGKDVVFVTDEFSSPLIEGCCRALNIDASIYITPFGDTKGFCKKLIEVFHPTHIIAIERPGRGRDGKCYSMRGEDLSPFVPNTDYFFILAKEKNIKTIAIGDGGNEMGMGKVIHLINEEIKEGQRIWAETASDYLIIAGVSNWGGHGITAGLSILASEMLLHQSHEEVKMVSAMVNAGGVDGCSKKREMTVDGLSLEINLDIFNKIRGVVIRALKEADREIG</sequence>
<dbReference type="InterPro" id="IPR025504">
    <property type="entry name" value="GLUCM_C"/>
</dbReference>
<feature type="domain" description="D-glutamate cyclase-like C-terminal" evidence="1">
    <location>
        <begin position="9"/>
        <end position="282"/>
    </location>
</feature>
<dbReference type="Gene3D" id="3.90.1640.20">
    <property type="entry name" value="TON_0340"/>
    <property type="match status" value="1"/>
</dbReference>
<evidence type="ECO:0000259" key="1">
    <source>
        <dbReference type="Pfam" id="PF14336"/>
    </source>
</evidence>
<proteinExistence type="predicted"/>
<dbReference type="PANTHER" id="PTHR32022">
    <property type="entry name" value="D-GLUTAMATE CYCLASE, MITOCHONDRIAL"/>
    <property type="match status" value="1"/>
</dbReference>
<gene>
    <name evidence="2" type="ORF">F8153_04800</name>
</gene>
<dbReference type="EMBL" id="WBZB01000013">
    <property type="protein sequence ID" value="KAB3531498.1"/>
    <property type="molecule type" value="Genomic_DNA"/>
</dbReference>
<dbReference type="OrthoDB" id="1668885at2"/>
<dbReference type="AlphaFoldDB" id="A0A833HQ44"/>
<protein>
    <submittedName>
        <fullName evidence="2">DUF4392 domain-containing protein</fullName>
    </submittedName>
</protein>
<dbReference type="Pfam" id="PF14336">
    <property type="entry name" value="GLUCM-like_C"/>
    <property type="match status" value="1"/>
</dbReference>
<dbReference type="PANTHER" id="PTHR32022:SF10">
    <property type="entry name" value="D-GLUTAMATE CYCLASE, MITOCHONDRIAL"/>
    <property type="match status" value="1"/>
</dbReference>
<keyword evidence="3" id="KW-1185">Reference proteome</keyword>
<accession>A0A833HQ44</accession>
<name>A0A833HQ44_9FIRM</name>
<dbReference type="Proteomes" id="UP000465601">
    <property type="component" value="Unassembled WGS sequence"/>
</dbReference>
<comment type="caution">
    <text evidence="2">The sequence shown here is derived from an EMBL/GenBank/DDBJ whole genome shotgun (WGS) entry which is preliminary data.</text>
</comment>
<reference evidence="2 3" key="1">
    <citation type="submission" date="2019-10" db="EMBL/GenBank/DDBJ databases">
        <title>Alkaliphilus serpentinus sp. nov. and Alkaliphilus pronyensis sp. nov., two novel anaerobic alkaliphilic species isolated from the serpentinized-hosted hydrothermal field of the Prony Bay (New Caledonia).</title>
        <authorList>
            <person name="Postec A."/>
        </authorList>
    </citation>
    <scope>NUCLEOTIDE SEQUENCE [LARGE SCALE GENOMIC DNA]</scope>
    <source>
        <strain evidence="2 3">LacT</strain>
    </source>
</reference>
<dbReference type="RefSeq" id="WP_151865226.1">
    <property type="nucleotide sequence ID" value="NZ_WBZB01000013.1"/>
</dbReference>
<organism evidence="2 3">
    <name type="scientific">Alkaliphilus serpentinus</name>
    <dbReference type="NCBI Taxonomy" id="1482731"/>
    <lineage>
        <taxon>Bacteria</taxon>
        <taxon>Bacillati</taxon>
        <taxon>Bacillota</taxon>
        <taxon>Clostridia</taxon>
        <taxon>Peptostreptococcales</taxon>
        <taxon>Natronincolaceae</taxon>
        <taxon>Alkaliphilus</taxon>
    </lineage>
</organism>
<evidence type="ECO:0000313" key="2">
    <source>
        <dbReference type="EMBL" id="KAB3531498.1"/>
    </source>
</evidence>